<dbReference type="GeneID" id="68118455"/>
<name>A0A6A5C996_NAEFO</name>
<keyword evidence="1" id="KW-0472">Membrane</keyword>
<organism evidence="2 3">
    <name type="scientific">Naegleria fowleri</name>
    <name type="common">Brain eating amoeba</name>
    <dbReference type="NCBI Taxonomy" id="5763"/>
    <lineage>
        <taxon>Eukaryota</taxon>
        <taxon>Discoba</taxon>
        <taxon>Heterolobosea</taxon>
        <taxon>Tetramitia</taxon>
        <taxon>Eutetramitia</taxon>
        <taxon>Vahlkampfiidae</taxon>
        <taxon>Naegleria</taxon>
    </lineage>
</organism>
<dbReference type="Proteomes" id="UP000444721">
    <property type="component" value="Unassembled WGS sequence"/>
</dbReference>
<dbReference type="Gene3D" id="3.40.50.1820">
    <property type="entry name" value="alpha/beta hydrolase"/>
    <property type="match status" value="1"/>
</dbReference>
<keyword evidence="1" id="KW-1133">Transmembrane helix</keyword>
<accession>A0A6A5C996</accession>
<dbReference type="RefSeq" id="XP_044567023.1">
    <property type="nucleotide sequence ID" value="XM_044701627.1"/>
</dbReference>
<dbReference type="InterPro" id="IPR029058">
    <property type="entry name" value="AB_hydrolase_fold"/>
</dbReference>
<dbReference type="OMA" id="MMELHAK"/>
<evidence type="ECO:0000256" key="1">
    <source>
        <dbReference type="SAM" id="Phobius"/>
    </source>
</evidence>
<sequence>MASDGVQWNVCNHYEDFSIVENTKYISHQSLNDQQFRRYFTMIDAVNYMNSLKNETYRTKAECTQINVPLDHSAPQSEMIKLFVKRMRADSTKNAPRALWLLAGGPGEASNVFDLDMDLLVKLLGGQFDVYTTDHRGVGRSSRVTCVTTQAETPGSDEGVVISEKEWTKNGCAQAFANEWPGKTHLFSSKQAGIDMVKLIQSINAPQNQQVFVLGQSYGTVWVSRMIRYLELTGNEGLISGYIMDGVVNVIGKPAPMGMNEKVKTGSLTLNLFDEDFTAVGNAFMQLCGGNFSGIATSQFVEEGRDTSILHNKQVYLNFKNECKDKFEKVFNSKNDGNLISYMHQILRSVYVNDTCRPVSEGISLLEWKGIFDHLISDQYGRMLIPAIFYRMDRCDEYVDIPFLLHIKKIFMTTTTTTTTTTTQTTQKVPLMSLVLRYNIAFSEMWDPNVKLEQLMNEFNSSEILMGGIGVSLASRLDVTQWPTYTLDADYFQQKFTTNTPLLILNGNLDPNTPLWSALALNASIGGNSHDLVIIPFSVHGTLESSPTVGESFIPVGMQLLVNFITMEHPNVFLMNRTCLDEINFNFTGSYFYNQRVFGVYNLYEDSYISDSEVPYVSLYLTVGIFIAVLAIAVGIVNFLIYYIVKLRDEQKLRNEENVPILTAVDSSSASLDVRRGYQQ</sequence>
<comment type="caution">
    <text evidence="2">The sequence shown here is derived from an EMBL/GenBank/DDBJ whole genome shotgun (WGS) entry which is preliminary data.</text>
</comment>
<dbReference type="VEuPathDB" id="AmoebaDB:FDP41_011240"/>
<dbReference type="VEuPathDB" id="AmoebaDB:NF0094630"/>
<dbReference type="AlphaFoldDB" id="A0A6A5C996"/>
<keyword evidence="1" id="KW-0812">Transmembrane</keyword>
<gene>
    <name evidence="2" type="ORF">FDP41_011240</name>
</gene>
<dbReference type="VEuPathDB" id="AmoebaDB:NfTy_020510"/>
<feature type="transmembrane region" description="Helical" evidence="1">
    <location>
        <begin position="619"/>
        <end position="645"/>
    </location>
</feature>
<evidence type="ECO:0000313" key="3">
    <source>
        <dbReference type="Proteomes" id="UP000444721"/>
    </source>
</evidence>
<dbReference type="EMBL" id="VFQX01000009">
    <property type="protein sequence ID" value="KAF0982310.1"/>
    <property type="molecule type" value="Genomic_DNA"/>
</dbReference>
<evidence type="ECO:0008006" key="4">
    <source>
        <dbReference type="Google" id="ProtNLM"/>
    </source>
</evidence>
<protein>
    <recommendedName>
        <fullName evidence="4">Peptidase S33 tripeptidyl aminopeptidase-like C-terminal domain-containing protein</fullName>
    </recommendedName>
</protein>
<keyword evidence="3" id="KW-1185">Reference proteome</keyword>
<proteinExistence type="predicted"/>
<dbReference type="OrthoDB" id="425534at2759"/>
<reference evidence="2 3" key="1">
    <citation type="journal article" date="2019" name="Sci. Rep.">
        <title>Nanopore sequencing improves the draft genome of the human pathogenic amoeba Naegleria fowleri.</title>
        <authorList>
            <person name="Liechti N."/>
            <person name="Schurch N."/>
            <person name="Bruggmann R."/>
            <person name="Wittwer M."/>
        </authorList>
    </citation>
    <scope>NUCLEOTIDE SEQUENCE [LARGE SCALE GENOMIC DNA]</scope>
    <source>
        <strain evidence="2 3">ATCC 30894</strain>
    </source>
</reference>
<evidence type="ECO:0000313" key="2">
    <source>
        <dbReference type="EMBL" id="KAF0982310.1"/>
    </source>
</evidence>
<dbReference type="SUPFAM" id="SSF53474">
    <property type="entry name" value="alpha/beta-Hydrolases"/>
    <property type="match status" value="1"/>
</dbReference>